<feature type="domain" description="Cell envelope-related transcriptional attenuator" evidence="3">
    <location>
        <begin position="92"/>
        <end position="236"/>
    </location>
</feature>
<dbReference type="PANTHER" id="PTHR33392:SF6">
    <property type="entry name" value="POLYISOPRENYL-TEICHOIC ACID--PEPTIDOGLYCAN TEICHOIC ACID TRANSFERASE TAGU"/>
    <property type="match status" value="1"/>
</dbReference>
<comment type="similarity">
    <text evidence="1">Belongs to the LytR/CpsA/Psr (LCP) family.</text>
</comment>
<keyword evidence="2" id="KW-0812">Transmembrane</keyword>
<organism evidence="4 5">
    <name type="scientific">Planotetraspora silvatica</name>
    <dbReference type="NCBI Taxonomy" id="234614"/>
    <lineage>
        <taxon>Bacteria</taxon>
        <taxon>Bacillati</taxon>
        <taxon>Actinomycetota</taxon>
        <taxon>Actinomycetes</taxon>
        <taxon>Streptosporangiales</taxon>
        <taxon>Streptosporangiaceae</taxon>
        <taxon>Planotetraspora</taxon>
    </lineage>
</organism>
<dbReference type="RefSeq" id="WP_203973231.1">
    <property type="nucleotide sequence ID" value="NZ_BAAAKY010000004.1"/>
</dbReference>
<evidence type="ECO:0000259" key="3">
    <source>
        <dbReference type="Pfam" id="PF03816"/>
    </source>
</evidence>
<evidence type="ECO:0000256" key="2">
    <source>
        <dbReference type="SAM" id="Phobius"/>
    </source>
</evidence>
<keyword evidence="5" id="KW-1185">Reference proteome</keyword>
<dbReference type="Gene3D" id="3.40.630.190">
    <property type="entry name" value="LCP protein"/>
    <property type="match status" value="1"/>
</dbReference>
<keyword evidence="2" id="KW-0472">Membrane</keyword>
<dbReference type="PANTHER" id="PTHR33392">
    <property type="entry name" value="POLYISOPRENYL-TEICHOIC ACID--PEPTIDOGLYCAN TEICHOIC ACID TRANSFERASE TAGU"/>
    <property type="match status" value="1"/>
</dbReference>
<dbReference type="NCBIfam" id="TIGR00350">
    <property type="entry name" value="lytR_cpsA_psr"/>
    <property type="match status" value="1"/>
</dbReference>
<dbReference type="EMBL" id="BOOQ01000010">
    <property type="protein sequence ID" value="GII45672.1"/>
    <property type="molecule type" value="Genomic_DNA"/>
</dbReference>
<dbReference type="InterPro" id="IPR050922">
    <property type="entry name" value="LytR/CpsA/Psr_CW_biosynth"/>
</dbReference>
<dbReference type="Pfam" id="PF03816">
    <property type="entry name" value="LytR_cpsA_psr"/>
    <property type="match status" value="1"/>
</dbReference>
<evidence type="ECO:0000256" key="1">
    <source>
        <dbReference type="ARBA" id="ARBA00006068"/>
    </source>
</evidence>
<dbReference type="Proteomes" id="UP000644610">
    <property type="component" value="Unassembled WGS sequence"/>
</dbReference>
<evidence type="ECO:0000313" key="5">
    <source>
        <dbReference type="Proteomes" id="UP000644610"/>
    </source>
</evidence>
<accession>A0A8J3UKZ5</accession>
<proteinExistence type="inferred from homology"/>
<protein>
    <submittedName>
        <fullName evidence="4">Transcriptional regulator</fullName>
    </submittedName>
</protein>
<reference evidence="4" key="1">
    <citation type="submission" date="2021-01" db="EMBL/GenBank/DDBJ databases">
        <title>Whole genome shotgun sequence of Planotetraspora silvatica NBRC 100141.</title>
        <authorList>
            <person name="Komaki H."/>
            <person name="Tamura T."/>
        </authorList>
    </citation>
    <scope>NUCLEOTIDE SEQUENCE</scope>
    <source>
        <strain evidence="4">NBRC 100141</strain>
    </source>
</reference>
<evidence type="ECO:0000313" key="4">
    <source>
        <dbReference type="EMBL" id="GII45672.1"/>
    </source>
</evidence>
<dbReference type="AlphaFoldDB" id="A0A8J3UKZ5"/>
<name>A0A8J3UKZ5_9ACTN</name>
<comment type="caution">
    <text evidence="4">The sequence shown here is derived from an EMBL/GenBank/DDBJ whole genome shotgun (WGS) entry which is preliminary data.</text>
</comment>
<gene>
    <name evidence="4" type="ORF">Psi02_20960</name>
</gene>
<sequence>MTSIEDLLDADAVRPPPRRRRVAIIVSLIVLLPIAGIFALLMQRQYVYDNNIERVQQVFPEERERPAKVIGAAQNWVVIGADRRPGESGFQRSDSLMIVHVPADRKRIFLISIPRDSYVPIPGHGRDKINAAYAYGGPRLLIKTVENLTKVRIDHFAALDFNGFITMSKALGGVDLYIARDTVDPANKVTWKQGTVRLEGEKALLFVRQRYGLPDGDFDRIKRQQAFLQAMAQKAISKGTLTNPFKLDEFLQAMTKSITVDSGVSIGTLRDLALELRDIRGTDLVSTTIPVAGTGMVGGASIVRLDDDEVASMTEAVRNDALDDYFAHGGVVNDGSFIQ</sequence>
<keyword evidence="2" id="KW-1133">Transmembrane helix</keyword>
<feature type="transmembrane region" description="Helical" evidence="2">
    <location>
        <begin position="22"/>
        <end position="42"/>
    </location>
</feature>
<dbReference type="InterPro" id="IPR004474">
    <property type="entry name" value="LytR_CpsA_psr"/>
</dbReference>